<dbReference type="InterPro" id="IPR001119">
    <property type="entry name" value="SLH_dom"/>
</dbReference>
<feature type="chain" id="PRO_5012368723" evidence="3">
    <location>
        <begin position="24"/>
        <end position="221"/>
    </location>
</feature>
<proteinExistence type="predicted"/>
<keyword evidence="6" id="KW-1185">Reference proteome</keyword>
<name>A0A1T4JLV0_9FIRM</name>
<evidence type="ECO:0000313" key="6">
    <source>
        <dbReference type="Proteomes" id="UP000190625"/>
    </source>
</evidence>
<dbReference type="PANTHER" id="PTHR43308">
    <property type="entry name" value="OUTER MEMBRANE PROTEIN ALPHA-RELATED"/>
    <property type="match status" value="1"/>
</dbReference>
<dbReference type="PANTHER" id="PTHR43308:SF5">
    <property type="entry name" value="S-LAYER PROTEIN _ PEPTIDOGLYCAN ENDO-BETA-N-ACETYLGLUCOSAMINIDASE"/>
    <property type="match status" value="1"/>
</dbReference>
<sequence length="221" mass="25178">MKKLVSLGIILVLVLTLTIPAFASEKIKDISNDHWAYRSVNELVEKGLMSLYEDNTFKGEKEVTRYQLAEVVAKVLVTIDEGKVKASEEDVNTLRKLSTEFRTELVEINKKTDIFAKRIQDLEEKAEVTEEDIVSTKGELMEVRKQVKQMIQDLNNVKEFKSSINARIAMLERKNYNLSNRVEALENQLHETKVENEELRSDSKNKLLIGGGILLLGLLAN</sequence>
<keyword evidence="1" id="KW-0677">Repeat</keyword>
<reference evidence="6" key="1">
    <citation type="submission" date="2017-02" db="EMBL/GenBank/DDBJ databases">
        <authorList>
            <person name="Varghese N."/>
            <person name="Submissions S."/>
        </authorList>
    </citation>
    <scope>NUCLEOTIDE SEQUENCE [LARGE SCALE GENOMIC DNA]</scope>
    <source>
        <strain evidence="6">ATCC BAA-73</strain>
    </source>
</reference>
<feature type="domain" description="SLH" evidence="4">
    <location>
        <begin position="23"/>
        <end position="86"/>
    </location>
</feature>
<dbReference type="Proteomes" id="UP000190625">
    <property type="component" value="Unassembled WGS sequence"/>
</dbReference>
<organism evidence="5 6">
    <name type="scientific">Selenihalanaerobacter shriftii</name>
    <dbReference type="NCBI Taxonomy" id="142842"/>
    <lineage>
        <taxon>Bacteria</taxon>
        <taxon>Bacillati</taxon>
        <taxon>Bacillota</taxon>
        <taxon>Clostridia</taxon>
        <taxon>Halanaerobiales</taxon>
        <taxon>Halobacteroidaceae</taxon>
        <taxon>Selenihalanaerobacter</taxon>
    </lineage>
</organism>
<dbReference type="Pfam" id="PF00395">
    <property type="entry name" value="SLH"/>
    <property type="match status" value="1"/>
</dbReference>
<evidence type="ECO:0000256" key="1">
    <source>
        <dbReference type="ARBA" id="ARBA00022737"/>
    </source>
</evidence>
<protein>
    <submittedName>
        <fullName evidence="5">S-layer homology domain-containing protein</fullName>
    </submittedName>
</protein>
<dbReference type="OrthoDB" id="2112962at2"/>
<keyword evidence="2" id="KW-0175">Coiled coil</keyword>
<dbReference type="InterPro" id="IPR051465">
    <property type="entry name" value="Cell_Envelope_Struct_Comp"/>
</dbReference>
<evidence type="ECO:0000256" key="3">
    <source>
        <dbReference type="SAM" id="SignalP"/>
    </source>
</evidence>
<feature type="coiled-coil region" evidence="2">
    <location>
        <begin position="105"/>
        <end position="139"/>
    </location>
</feature>
<dbReference type="AlphaFoldDB" id="A0A1T4JLV0"/>
<feature type="signal peptide" evidence="3">
    <location>
        <begin position="1"/>
        <end position="23"/>
    </location>
</feature>
<dbReference type="STRING" id="142842.SAMN02745118_00165"/>
<accession>A0A1T4JLV0</accession>
<evidence type="ECO:0000259" key="4">
    <source>
        <dbReference type="PROSITE" id="PS51272"/>
    </source>
</evidence>
<gene>
    <name evidence="5" type="ORF">SAMN02745118_00165</name>
</gene>
<dbReference type="RefSeq" id="WP_078808696.1">
    <property type="nucleotide sequence ID" value="NZ_FUWM01000003.1"/>
</dbReference>
<dbReference type="EMBL" id="FUWM01000003">
    <property type="protein sequence ID" value="SJZ31103.1"/>
    <property type="molecule type" value="Genomic_DNA"/>
</dbReference>
<keyword evidence="3" id="KW-0732">Signal</keyword>
<dbReference type="PROSITE" id="PS51272">
    <property type="entry name" value="SLH"/>
    <property type="match status" value="1"/>
</dbReference>
<evidence type="ECO:0000256" key="2">
    <source>
        <dbReference type="SAM" id="Coils"/>
    </source>
</evidence>
<evidence type="ECO:0000313" key="5">
    <source>
        <dbReference type="EMBL" id="SJZ31103.1"/>
    </source>
</evidence>
<feature type="coiled-coil region" evidence="2">
    <location>
        <begin position="168"/>
        <end position="202"/>
    </location>
</feature>
<dbReference type="SUPFAM" id="SSF57997">
    <property type="entry name" value="Tropomyosin"/>
    <property type="match status" value="1"/>
</dbReference>